<dbReference type="AlphaFoldDB" id="A0A315E8W6"/>
<gene>
    <name evidence="2" type="ORF">B9Z37_11125</name>
</gene>
<evidence type="ECO:0000313" key="2">
    <source>
        <dbReference type="EMBL" id="PUE52722.1"/>
    </source>
</evidence>
<evidence type="ECO:0000259" key="1">
    <source>
        <dbReference type="Pfam" id="PF07045"/>
    </source>
</evidence>
<dbReference type="Proteomes" id="UP000250790">
    <property type="component" value="Unassembled WGS sequence"/>
</dbReference>
<dbReference type="InterPro" id="IPR011008">
    <property type="entry name" value="Dimeric_a/b-barrel"/>
</dbReference>
<keyword evidence="3" id="KW-1185">Reference proteome</keyword>
<dbReference type="SUPFAM" id="SSF54909">
    <property type="entry name" value="Dimeric alpha+beta barrel"/>
    <property type="match status" value="1"/>
</dbReference>
<dbReference type="OrthoDB" id="516779at2"/>
<dbReference type="Gene3D" id="3.30.70.100">
    <property type="match status" value="1"/>
</dbReference>
<dbReference type="PANTHER" id="PTHR41521">
    <property type="match status" value="1"/>
</dbReference>
<accession>A0A315E8W6</accession>
<comment type="caution">
    <text evidence="2">The sequence shown here is derived from an EMBL/GenBank/DDBJ whole genome shotgun (WGS) entry which is preliminary data.</text>
</comment>
<dbReference type="PANTHER" id="PTHR41521:SF4">
    <property type="entry name" value="BLR0684 PROTEIN"/>
    <property type="match status" value="1"/>
</dbReference>
<protein>
    <recommendedName>
        <fullName evidence="1">DUF1330 domain-containing protein</fullName>
    </recommendedName>
</protein>
<reference evidence="2 3" key="1">
    <citation type="submission" date="2017-04" db="EMBL/GenBank/DDBJ databases">
        <title>Unexpected and diverse lifestyles within the genus Limnohabitans.</title>
        <authorList>
            <person name="Kasalicky V."/>
            <person name="Mehrshad M."/>
            <person name="Andrei S.-A."/>
            <person name="Salcher M."/>
            <person name="Kratochvilova H."/>
            <person name="Simek K."/>
            <person name="Ghai R."/>
        </authorList>
    </citation>
    <scope>NUCLEOTIDE SEQUENCE [LARGE SCALE GENOMIC DNA]</scope>
    <source>
        <strain evidence="2 3">II-B4</strain>
    </source>
</reference>
<dbReference type="EMBL" id="NESN01000004">
    <property type="protein sequence ID" value="PUE52722.1"/>
    <property type="molecule type" value="Genomic_DNA"/>
</dbReference>
<name>A0A315E8W6_9BURK</name>
<feature type="domain" description="DUF1330" evidence="1">
    <location>
        <begin position="2"/>
        <end position="95"/>
    </location>
</feature>
<dbReference type="Pfam" id="PF07045">
    <property type="entry name" value="DUF1330"/>
    <property type="match status" value="1"/>
</dbReference>
<proteinExistence type="predicted"/>
<organism evidence="2 3">
    <name type="scientific">Limnohabitans parvus II-B4</name>
    <dbReference type="NCBI Taxonomy" id="1293052"/>
    <lineage>
        <taxon>Bacteria</taxon>
        <taxon>Pseudomonadati</taxon>
        <taxon>Pseudomonadota</taxon>
        <taxon>Betaproteobacteria</taxon>
        <taxon>Burkholderiales</taxon>
        <taxon>Comamonadaceae</taxon>
        <taxon>Limnohabitans</taxon>
    </lineage>
</organism>
<evidence type="ECO:0000313" key="3">
    <source>
        <dbReference type="Proteomes" id="UP000250790"/>
    </source>
</evidence>
<dbReference type="InterPro" id="IPR010753">
    <property type="entry name" value="DUF1330"/>
</dbReference>
<dbReference type="RefSeq" id="WP_108313091.1">
    <property type="nucleotide sequence ID" value="NZ_NESN01000004.1"/>
</dbReference>
<sequence>MSGYIIAHVQVTNPTQYEEYKKWSTAAMQATGAEVCVRGGRVEVLEGDWTPERIVILKFPTFDAAKAFYETPEYLKAREAREGAAIMRMVVVEGL</sequence>